<protein>
    <submittedName>
        <fullName evidence="2">Uncharacterized protein</fullName>
    </submittedName>
</protein>
<gene>
    <name evidence="2" type="ORF">HXN26_10230</name>
</gene>
<dbReference type="Proteomes" id="UP000771736">
    <property type="component" value="Unassembled WGS sequence"/>
</dbReference>
<evidence type="ECO:0000313" key="2">
    <source>
        <dbReference type="EMBL" id="MBF1385197.1"/>
    </source>
</evidence>
<sequence length="64" mass="7155">MKVKQKVYYKPFIQTLSIDIQNLLAGSGETIEIPIENGNPSDGVGGAKEHFETNEEDYNENLLN</sequence>
<proteinExistence type="predicted"/>
<dbReference type="RefSeq" id="WP_273161126.1">
    <property type="nucleotide sequence ID" value="NZ_CALCFI010000003.1"/>
</dbReference>
<feature type="region of interest" description="Disordered" evidence="1">
    <location>
        <begin position="35"/>
        <end position="64"/>
    </location>
</feature>
<organism evidence="2 3">
    <name type="scientific">Prevotella aurantiaca</name>
    <dbReference type="NCBI Taxonomy" id="596085"/>
    <lineage>
        <taxon>Bacteria</taxon>
        <taxon>Pseudomonadati</taxon>
        <taxon>Bacteroidota</taxon>
        <taxon>Bacteroidia</taxon>
        <taxon>Bacteroidales</taxon>
        <taxon>Prevotellaceae</taxon>
        <taxon>Prevotella</taxon>
    </lineage>
</organism>
<dbReference type="AlphaFoldDB" id="A0A930N212"/>
<feature type="compositionally biased region" description="Acidic residues" evidence="1">
    <location>
        <begin position="54"/>
        <end position="64"/>
    </location>
</feature>
<comment type="caution">
    <text evidence="2">The sequence shown here is derived from an EMBL/GenBank/DDBJ whole genome shotgun (WGS) entry which is preliminary data.</text>
</comment>
<reference evidence="2" key="1">
    <citation type="submission" date="2020-04" db="EMBL/GenBank/DDBJ databases">
        <title>Deep metagenomics examines the oral microbiome during advanced dental caries in children, revealing novel taxa and co-occurrences with host molecules.</title>
        <authorList>
            <person name="Baker J.L."/>
            <person name="Morton J.T."/>
            <person name="Dinis M."/>
            <person name="Alvarez R."/>
            <person name="Tran N.C."/>
            <person name="Knight R."/>
            <person name="Edlund A."/>
        </authorList>
    </citation>
    <scope>NUCLEOTIDE SEQUENCE</scope>
    <source>
        <strain evidence="2">JCVI_44_bin.5</strain>
    </source>
</reference>
<dbReference type="EMBL" id="JABZSJ010000078">
    <property type="protein sequence ID" value="MBF1385197.1"/>
    <property type="molecule type" value="Genomic_DNA"/>
</dbReference>
<accession>A0A930N212</accession>
<evidence type="ECO:0000313" key="3">
    <source>
        <dbReference type="Proteomes" id="UP000771736"/>
    </source>
</evidence>
<evidence type="ECO:0000256" key="1">
    <source>
        <dbReference type="SAM" id="MobiDB-lite"/>
    </source>
</evidence>
<name>A0A930N212_9BACT</name>